<gene>
    <name evidence="1" type="ORF">KL86SPO_30108</name>
</gene>
<name>A0A212LQN2_9FIRM</name>
<organism evidence="1">
    <name type="scientific">uncultured Sporomusa sp</name>
    <dbReference type="NCBI Taxonomy" id="307249"/>
    <lineage>
        <taxon>Bacteria</taxon>
        <taxon>Bacillati</taxon>
        <taxon>Bacillota</taxon>
        <taxon>Negativicutes</taxon>
        <taxon>Selenomonadales</taxon>
        <taxon>Sporomusaceae</taxon>
        <taxon>Sporomusa</taxon>
        <taxon>environmental samples</taxon>
    </lineage>
</organism>
<protein>
    <submittedName>
        <fullName evidence="1">Uncharacterized protein</fullName>
    </submittedName>
</protein>
<reference evidence="1" key="1">
    <citation type="submission" date="2016-08" db="EMBL/GenBank/DDBJ databases">
        <authorList>
            <person name="Seilhamer J.J."/>
        </authorList>
    </citation>
    <scope>NUCLEOTIDE SEQUENCE</scope>
    <source>
        <strain evidence="1">86</strain>
    </source>
</reference>
<accession>A0A212LQN2</accession>
<dbReference type="AlphaFoldDB" id="A0A212LQN2"/>
<proteinExistence type="predicted"/>
<evidence type="ECO:0000313" key="1">
    <source>
        <dbReference type="EMBL" id="SCM79817.1"/>
    </source>
</evidence>
<sequence length="58" mass="5983">MAFAIRTAVAVGIGRKADAANRAGIGTPHRQTGQAHGQFGTAVQALTQADKFLFTGID</sequence>
<dbReference type="EMBL" id="FMJE01000003">
    <property type="protein sequence ID" value="SCM79817.1"/>
    <property type="molecule type" value="Genomic_DNA"/>
</dbReference>